<dbReference type="EC" id="3.1.1.-" evidence="4"/>
<evidence type="ECO:0000313" key="5">
    <source>
        <dbReference type="Proteomes" id="UP000494111"/>
    </source>
</evidence>
<dbReference type="GO" id="GO:0004771">
    <property type="term" value="F:sterol ester esterase activity"/>
    <property type="evidence" value="ECO:0007669"/>
    <property type="project" value="TreeGrafter"/>
</dbReference>
<protein>
    <submittedName>
        <fullName evidence="4">Acetyl esterase</fullName>
        <ecNumber evidence="4">3.1.1.-</ecNumber>
    </submittedName>
</protein>
<reference evidence="4 5" key="1">
    <citation type="submission" date="2020-04" db="EMBL/GenBank/DDBJ databases">
        <authorList>
            <person name="De Canck E."/>
        </authorList>
    </citation>
    <scope>NUCLEOTIDE SEQUENCE [LARGE SCALE GENOMIC DNA]</scope>
    <source>
        <strain evidence="4 5">LMG 3458</strain>
    </source>
</reference>
<evidence type="ECO:0000313" key="4">
    <source>
        <dbReference type="EMBL" id="CAB3707936.1"/>
    </source>
</evidence>
<accession>A0A6S7A8Q2</accession>
<organism evidence="4 5">
    <name type="scientific">Achromobacter deleyi</name>
    <dbReference type="NCBI Taxonomy" id="1353891"/>
    <lineage>
        <taxon>Bacteria</taxon>
        <taxon>Pseudomonadati</taxon>
        <taxon>Pseudomonadota</taxon>
        <taxon>Betaproteobacteria</taxon>
        <taxon>Burkholderiales</taxon>
        <taxon>Alcaligenaceae</taxon>
        <taxon>Achromobacter</taxon>
    </lineage>
</organism>
<dbReference type="AlphaFoldDB" id="A0A6S7A8Q2"/>
<dbReference type="PANTHER" id="PTHR23025:SF3">
    <property type="entry name" value="HORMONE-SENSITIVE LIPASE"/>
    <property type="match status" value="1"/>
</dbReference>
<dbReference type="GO" id="GO:0005829">
    <property type="term" value="C:cytosol"/>
    <property type="evidence" value="ECO:0007669"/>
    <property type="project" value="TreeGrafter"/>
</dbReference>
<name>A0A6S7A8Q2_9BURK</name>
<proteinExistence type="inferred from homology"/>
<dbReference type="PROSITE" id="PS01173">
    <property type="entry name" value="LIPASE_GDXG_HIS"/>
    <property type="match status" value="1"/>
</dbReference>
<dbReference type="Gene3D" id="3.40.50.1820">
    <property type="entry name" value="alpha/beta hydrolase"/>
    <property type="match status" value="1"/>
</dbReference>
<dbReference type="GO" id="GO:0004806">
    <property type="term" value="F:triacylglycerol lipase activity"/>
    <property type="evidence" value="ECO:0007669"/>
    <property type="project" value="TreeGrafter"/>
</dbReference>
<sequence length="344" mass="38075">MMSLQHDSLPYLDDPAFTLPTGAPAPVDPQIAEFMRLMAKDAAQYPRRDTLPIEEGRANAEKVRLPWAQGGPQMARTVNTEVATRHGKVRVRIHYPAERRLPGAFMYIHGGGFVLFSIDTHDRVMREYAERAGIVVIGIDYTRAPEAKFPQPLEECVDVLRWIAAQARELSIDADQLFVGGDSAGANLSMGTALTLRDEGQGGLIKGIVLNYGGFSSNLFRNSVVRYGAGDYGLSLHMMIWFRGLHIRHGKDFFDPRVDIMRADLRQLPPVWMVVTECDPLHDDSIELERLLKAAGVDVSAKVYRGTVHSFLEAVSISDAAVQAFEDTASWLHGERVAHGAHSA</sequence>
<dbReference type="Proteomes" id="UP000494111">
    <property type="component" value="Unassembled WGS sequence"/>
</dbReference>
<evidence type="ECO:0000256" key="2">
    <source>
        <dbReference type="ARBA" id="ARBA00022801"/>
    </source>
</evidence>
<evidence type="ECO:0000256" key="1">
    <source>
        <dbReference type="ARBA" id="ARBA00010515"/>
    </source>
</evidence>
<dbReference type="EMBL" id="CADIJO010000009">
    <property type="protein sequence ID" value="CAB3707936.1"/>
    <property type="molecule type" value="Genomic_DNA"/>
</dbReference>
<dbReference type="InterPro" id="IPR013094">
    <property type="entry name" value="AB_hydrolase_3"/>
</dbReference>
<dbReference type="GO" id="GO:0019433">
    <property type="term" value="P:triglyceride catabolic process"/>
    <property type="evidence" value="ECO:0007669"/>
    <property type="project" value="TreeGrafter"/>
</dbReference>
<comment type="similarity">
    <text evidence="1">Belongs to the 'GDXG' lipolytic enzyme family.</text>
</comment>
<dbReference type="InterPro" id="IPR029058">
    <property type="entry name" value="AB_hydrolase_fold"/>
</dbReference>
<keyword evidence="2 4" id="KW-0378">Hydrolase</keyword>
<dbReference type="InterPro" id="IPR002168">
    <property type="entry name" value="Lipase_GDXG_HIS_AS"/>
</dbReference>
<dbReference type="PANTHER" id="PTHR23025">
    <property type="entry name" value="TRIACYLGLYCEROL LIPASE"/>
    <property type="match status" value="1"/>
</dbReference>
<dbReference type="Pfam" id="PF07859">
    <property type="entry name" value="Abhydrolase_3"/>
    <property type="match status" value="1"/>
</dbReference>
<dbReference type="SUPFAM" id="SSF53474">
    <property type="entry name" value="alpha/beta-Hydrolases"/>
    <property type="match status" value="1"/>
</dbReference>
<evidence type="ECO:0000259" key="3">
    <source>
        <dbReference type="Pfam" id="PF07859"/>
    </source>
</evidence>
<feature type="domain" description="Alpha/beta hydrolase fold-3" evidence="3">
    <location>
        <begin position="106"/>
        <end position="312"/>
    </location>
</feature>
<gene>
    <name evidence="4" type="primary">aes_2</name>
    <name evidence="4" type="ORF">LMG3458_03041</name>
</gene>
<dbReference type="RefSeq" id="WP_217481177.1">
    <property type="nucleotide sequence ID" value="NZ_CADIJO010000009.1"/>
</dbReference>